<sequence length="602" mass="68561">MAPRRKSRIALWYDKLANFNVESLFSRKREPGPPRSVFVNEELPPDYFDQKQRVKKEYVYSTNQVITSKYTIVTFVPRNLLEQFRRVANMATPSASTSSLLPRERVPVEDTTWDSIFPGLWNVTCGDPCRTPGQLRTDASVAERGAVDAVGGMTTGEERGTQDVERFFLAIAILQFFSLFSTVSPGLVILPLLIVLAITALKDGYEDIKRHQSDRNVNYSQVRVLAGGDWNNINPMEGKSKTFVRGFMPKFTRRPSVRRPKKKRTKKSKMEAEMLARGAPPEVIMSGQEPVDVVQQPPQVVEWDGIEYDDEPEQPMMDSPDGLFHHHSQHHYGEGKRPHWQIIKWEDLKVGDYIKIMDNEQIPADVLICATSEEENVAFIETKNLDGETNLKSRSANPALTHLRTARDCANRRNHFRVDCDRPDTNLYKLDAAVVTEGEQKYPVDIGMMLLRGSVLRNTQWVIGVVLFTGEDTKIVLNSGDTPSKRSKVERQMNPQVFINLGILACMCVALGIADAILEQRYFPLDAPWLFGDTHPSDNPHINGLITWAFALITFQNIVPISLYISIEFVRTIQAMWIYFDQEMYYAKTDKQTLARSWNLTP</sequence>
<evidence type="ECO:0000313" key="1">
    <source>
        <dbReference type="EMBL" id="KAJ3519470.1"/>
    </source>
</evidence>
<dbReference type="EMBL" id="JANHOG010002839">
    <property type="protein sequence ID" value="KAJ3519470.1"/>
    <property type="molecule type" value="Genomic_DNA"/>
</dbReference>
<proteinExistence type="predicted"/>
<name>A0ACC1RLF6_9APHY</name>
<evidence type="ECO:0000313" key="2">
    <source>
        <dbReference type="Proteomes" id="UP001148662"/>
    </source>
</evidence>
<accession>A0ACC1RLF6</accession>
<organism evidence="1 2">
    <name type="scientific">Phlebia brevispora</name>
    <dbReference type="NCBI Taxonomy" id="194682"/>
    <lineage>
        <taxon>Eukaryota</taxon>
        <taxon>Fungi</taxon>
        <taxon>Dikarya</taxon>
        <taxon>Basidiomycota</taxon>
        <taxon>Agaricomycotina</taxon>
        <taxon>Agaricomycetes</taxon>
        <taxon>Polyporales</taxon>
        <taxon>Meruliaceae</taxon>
        <taxon>Phlebia</taxon>
    </lineage>
</organism>
<gene>
    <name evidence="1" type="ORF">NM688_g9296</name>
</gene>
<reference evidence="1" key="1">
    <citation type="submission" date="2022-07" db="EMBL/GenBank/DDBJ databases">
        <title>Genome Sequence of Phlebia brevispora.</title>
        <authorList>
            <person name="Buettner E."/>
        </authorList>
    </citation>
    <scope>NUCLEOTIDE SEQUENCE</scope>
    <source>
        <strain evidence="1">MPL23</strain>
    </source>
</reference>
<comment type="caution">
    <text evidence="1">The sequence shown here is derived from an EMBL/GenBank/DDBJ whole genome shotgun (WGS) entry which is preliminary data.</text>
</comment>
<keyword evidence="2" id="KW-1185">Reference proteome</keyword>
<dbReference type="Proteomes" id="UP001148662">
    <property type="component" value="Unassembled WGS sequence"/>
</dbReference>
<protein>
    <submittedName>
        <fullName evidence="1">Uncharacterized protein</fullName>
    </submittedName>
</protein>